<comment type="caution">
    <text evidence="3">The sequence shown here is derived from an EMBL/GenBank/DDBJ whole genome shotgun (WGS) entry which is preliminary data.</text>
</comment>
<dbReference type="AlphaFoldDB" id="A0A0K9NJJ4"/>
<dbReference type="InterPro" id="IPR025757">
    <property type="entry name" value="MIP1_Leuzipper"/>
</dbReference>
<dbReference type="Pfam" id="PF14389">
    <property type="entry name" value="Lzipper-MIP1"/>
    <property type="match status" value="1"/>
</dbReference>
<feature type="domain" description="DUF547" evidence="1">
    <location>
        <begin position="390"/>
        <end position="523"/>
    </location>
</feature>
<name>A0A0K9NJJ4_ZOSMR</name>
<dbReference type="OrthoDB" id="418495at2759"/>
<gene>
    <name evidence="3" type="ORF">ZOSMA_8G00910</name>
</gene>
<reference evidence="4" key="1">
    <citation type="journal article" date="2016" name="Nature">
        <title>The genome of the seagrass Zostera marina reveals angiosperm adaptation to the sea.</title>
        <authorList>
            <person name="Olsen J.L."/>
            <person name="Rouze P."/>
            <person name="Verhelst B."/>
            <person name="Lin Y.-C."/>
            <person name="Bayer T."/>
            <person name="Collen J."/>
            <person name="Dattolo E."/>
            <person name="De Paoli E."/>
            <person name="Dittami S."/>
            <person name="Maumus F."/>
            <person name="Michel G."/>
            <person name="Kersting A."/>
            <person name="Lauritano C."/>
            <person name="Lohaus R."/>
            <person name="Toepel M."/>
            <person name="Tonon T."/>
            <person name="Vanneste K."/>
            <person name="Amirebrahimi M."/>
            <person name="Brakel J."/>
            <person name="Bostroem C."/>
            <person name="Chovatia M."/>
            <person name="Grimwood J."/>
            <person name="Jenkins J.W."/>
            <person name="Jueterbock A."/>
            <person name="Mraz A."/>
            <person name="Stam W.T."/>
            <person name="Tice H."/>
            <person name="Bornberg-Bauer E."/>
            <person name="Green P.J."/>
            <person name="Pearson G.A."/>
            <person name="Procaccini G."/>
            <person name="Duarte C.M."/>
            <person name="Schmutz J."/>
            <person name="Reusch T.B.H."/>
            <person name="Van de Peer Y."/>
        </authorList>
    </citation>
    <scope>NUCLEOTIDE SEQUENCE [LARGE SCALE GENOMIC DNA]</scope>
    <source>
        <strain evidence="4">cv. Finnish</strain>
    </source>
</reference>
<keyword evidence="4" id="KW-1185">Reference proteome</keyword>
<dbReference type="OMA" id="KAIRSCH"/>
<evidence type="ECO:0000259" key="1">
    <source>
        <dbReference type="Pfam" id="PF04784"/>
    </source>
</evidence>
<evidence type="ECO:0000259" key="2">
    <source>
        <dbReference type="Pfam" id="PF14389"/>
    </source>
</evidence>
<sequence length="607" mass="68998">MASEQGGDREMVFTRDNWDLSPQHPGCSEYSVHTNFDAELVTEFQTTIQAQGQSSLDNCEIEASLKQEILHLEKRLSDQFAVRHALENALGYRSASTGTCSDNILMPKDTEELIKDISGLEMEVMYLEQYLLSLYRKAFNHTKLPPPIEEDLNNSLRSSRESVLPNLHEKSNTVMLRWNLTFDPSNDDSVGYSENLAASAVHRSYSALSQHSFCSLNSPKSEKFDRSLRLCHSQPLSFLENITPSAISLAEYLGTSIADHVPEIESNSEVSENLIRCICSVYFRIMDPTLPTSTLSSSSSHTSSCSSMSPVSPQYMGDTWNSGCKKDSSRNLRLENPYRLEGLRDSSGPYSEMVEVLSICTDSTERLKSVEDLLRDFRLLVQQLEKVDVKKMKYEEKLAFWINIHNALVMHAYVEYGISRNYLKRSSLLLKAVCNVGGHNVNAETIQNTILRCRTHRPGQWLKSLLSPKLKSRADELQSYAVEQSEGLVHFALCSGRHSDPAVRIYTAKTVLQQLDAAKEEYIRAAVSIRKEQKIMLPKLLESFARDMGMSWGDLVDEIQQYLPETLHIAVKRCQSGKSHKCVEWMQHNFTFRYLLLRDLTSPMMRR</sequence>
<dbReference type="EMBL" id="LFYR01002110">
    <property type="protein sequence ID" value="KMZ56946.1"/>
    <property type="molecule type" value="Genomic_DNA"/>
</dbReference>
<evidence type="ECO:0000313" key="3">
    <source>
        <dbReference type="EMBL" id="KMZ56946.1"/>
    </source>
</evidence>
<dbReference type="PANTHER" id="PTHR23054">
    <property type="entry name" value="TERNARY COMPLEX FACTOR MIP1, LEUCINE-ZIPPER-RELATED"/>
    <property type="match status" value="1"/>
</dbReference>
<proteinExistence type="predicted"/>
<feature type="domain" description="Ternary complex factor MIP1 leucine-zipper" evidence="2">
    <location>
        <begin position="62"/>
        <end position="140"/>
    </location>
</feature>
<protein>
    <recommendedName>
        <fullName evidence="5">DUF547 domain-containing protein</fullName>
    </recommendedName>
</protein>
<dbReference type="PANTHER" id="PTHR23054:SF18">
    <property type="entry name" value="TERNARY COMPLEX FACTOR MIP1, LEUCINE-ZIPPER"/>
    <property type="match status" value="1"/>
</dbReference>
<dbReference type="Proteomes" id="UP000036987">
    <property type="component" value="Unassembled WGS sequence"/>
</dbReference>
<evidence type="ECO:0008006" key="5">
    <source>
        <dbReference type="Google" id="ProtNLM"/>
    </source>
</evidence>
<accession>A0A0K9NJJ4</accession>
<dbReference type="InterPro" id="IPR006869">
    <property type="entry name" value="DUF547"/>
</dbReference>
<organism evidence="3 4">
    <name type="scientific">Zostera marina</name>
    <name type="common">Eelgrass</name>
    <dbReference type="NCBI Taxonomy" id="29655"/>
    <lineage>
        <taxon>Eukaryota</taxon>
        <taxon>Viridiplantae</taxon>
        <taxon>Streptophyta</taxon>
        <taxon>Embryophyta</taxon>
        <taxon>Tracheophyta</taxon>
        <taxon>Spermatophyta</taxon>
        <taxon>Magnoliopsida</taxon>
        <taxon>Liliopsida</taxon>
        <taxon>Zosteraceae</taxon>
        <taxon>Zostera</taxon>
    </lineage>
</organism>
<evidence type="ECO:0000313" key="4">
    <source>
        <dbReference type="Proteomes" id="UP000036987"/>
    </source>
</evidence>
<dbReference type="Pfam" id="PF04784">
    <property type="entry name" value="DUF547"/>
    <property type="match status" value="1"/>
</dbReference>